<dbReference type="InterPro" id="IPR039261">
    <property type="entry name" value="FNR_nucleotide-bd"/>
</dbReference>
<dbReference type="InterPro" id="IPR036010">
    <property type="entry name" value="2Fe-2S_ferredoxin-like_sf"/>
</dbReference>
<dbReference type="PROSITE" id="PS51085">
    <property type="entry name" value="2FE2S_FER_2"/>
    <property type="match status" value="1"/>
</dbReference>
<proteinExistence type="predicted"/>
<reference evidence="10 11" key="1">
    <citation type="journal article" date="2021" name="Microbiol. Resour. Announc.">
        <title>Complete Genome Sequences of Two Rhodococcus sp. Strains with Large and Linear Chromosomes, Isolated from Apple Rhizosphere.</title>
        <authorList>
            <person name="Benning S."/>
            <person name="Brugnone N."/>
            <person name="Siani R."/>
            <person name="Kublik S."/>
            <person name="Schloter M."/>
            <person name="Rad V."/>
        </authorList>
    </citation>
    <scope>NUCLEOTIDE SEQUENCE [LARGE SCALE GENOMIC DNA]</scope>
    <source>
        <strain evidence="10 11">R79</strain>
    </source>
</reference>
<name>A0A974ZZ12_9NOCA</name>
<evidence type="ECO:0000259" key="9">
    <source>
        <dbReference type="PROSITE" id="PS51384"/>
    </source>
</evidence>
<evidence type="ECO:0000256" key="7">
    <source>
        <dbReference type="ARBA" id="ARBA00023014"/>
    </source>
</evidence>
<dbReference type="Gene3D" id="2.40.30.10">
    <property type="entry name" value="Translation factors"/>
    <property type="match status" value="1"/>
</dbReference>
<feature type="domain" description="2Fe-2S ferredoxin-type" evidence="8">
    <location>
        <begin position="243"/>
        <end position="328"/>
    </location>
</feature>
<feature type="domain" description="FAD-binding FR-type" evidence="9">
    <location>
        <begin position="15"/>
        <end position="117"/>
    </location>
</feature>
<evidence type="ECO:0000256" key="3">
    <source>
        <dbReference type="ARBA" id="ARBA00022714"/>
    </source>
</evidence>
<dbReference type="InterPro" id="IPR017938">
    <property type="entry name" value="Riboflavin_synthase-like_b-brl"/>
</dbReference>
<dbReference type="Pfam" id="PF00111">
    <property type="entry name" value="Fer2"/>
    <property type="match status" value="1"/>
</dbReference>
<evidence type="ECO:0000313" key="10">
    <source>
        <dbReference type="EMBL" id="QSE95292.1"/>
    </source>
</evidence>
<evidence type="ECO:0000256" key="2">
    <source>
        <dbReference type="ARBA" id="ARBA00022630"/>
    </source>
</evidence>
<dbReference type="InterPro" id="IPR050415">
    <property type="entry name" value="MRET"/>
</dbReference>
<dbReference type="PANTHER" id="PTHR47354:SF1">
    <property type="entry name" value="CARNITINE MONOOXYGENASE REDUCTASE SUBUNIT"/>
    <property type="match status" value="1"/>
</dbReference>
<dbReference type="PROSITE" id="PS51384">
    <property type="entry name" value="FAD_FR"/>
    <property type="match status" value="1"/>
</dbReference>
<protein>
    <submittedName>
        <fullName evidence="10">Oxidoreductase</fullName>
    </submittedName>
</protein>
<dbReference type="InterPro" id="IPR017927">
    <property type="entry name" value="FAD-bd_FR_type"/>
</dbReference>
<dbReference type="Gene3D" id="3.10.20.30">
    <property type="match status" value="1"/>
</dbReference>
<accession>A0A974ZZ12</accession>
<dbReference type="PRINTS" id="PR00409">
    <property type="entry name" value="PHDIOXRDTASE"/>
</dbReference>
<keyword evidence="2" id="KW-0285">Flavoprotein</keyword>
<dbReference type="SUPFAM" id="SSF63380">
    <property type="entry name" value="Riboflavin synthase domain-like"/>
    <property type="match status" value="1"/>
</dbReference>
<evidence type="ECO:0000259" key="8">
    <source>
        <dbReference type="PROSITE" id="PS51085"/>
    </source>
</evidence>
<evidence type="ECO:0000256" key="6">
    <source>
        <dbReference type="ARBA" id="ARBA00023004"/>
    </source>
</evidence>
<evidence type="ECO:0000256" key="5">
    <source>
        <dbReference type="ARBA" id="ARBA00023002"/>
    </source>
</evidence>
<dbReference type="CDD" id="cd06185">
    <property type="entry name" value="PDR_like"/>
    <property type="match status" value="1"/>
</dbReference>
<dbReference type="Proteomes" id="UP000662986">
    <property type="component" value="Chromosome"/>
</dbReference>
<keyword evidence="11" id="KW-1185">Reference proteome</keyword>
<dbReference type="InterPro" id="IPR006058">
    <property type="entry name" value="2Fe2S_fd_BS"/>
</dbReference>
<keyword evidence="4" id="KW-0479">Metal-binding</keyword>
<gene>
    <name evidence="10" type="ORF">JWS13_06130</name>
</gene>
<evidence type="ECO:0000256" key="4">
    <source>
        <dbReference type="ARBA" id="ARBA00022723"/>
    </source>
</evidence>
<keyword evidence="3" id="KW-0001">2Fe-2S</keyword>
<dbReference type="InterPro" id="IPR001041">
    <property type="entry name" value="2Fe-2S_ferredoxin-type"/>
</dbReference>
<dbReference type="PANTHER" id="PTHR47354">
    <property type="entry name" value="NADH OXIDOREDUCTASE HCR"/>
    <property type="match status" value="1"/>
</dbReference>
<dbReference type="SUPFAM" id="SSF52343">
    <property type="entry name" value="Ferredoxin reductase-like, C-terminal NADP-linked domain"/>
    <property type="match status" value="1"/>
</dbReference>
<comment type="cofactor">
    <cofactor evidence="1">
        <name>FAD</name>
        <dbReference type="ChEBI" id="CHEBI:57692"/>
    </cofactor>
</comment>
<dbReference type="PROSITE" id="PS00197">
    <property type="entry name" value="2FE2S_FER_1"/>
    <property type="match status" value="1"/>
</dbReference>
<keyword evidence="6" id="KW-0408">Iron</keyword>
<dbReference type="EMBL" id="CP070619">
    <property type="protein sequence ID" value="QSE95292.1"/>
    <property type="molecule type" value="Genomic_DNA"/>
</dbReference>
<dbReference type="Gene3D" id="3.40.50.80">
    <property type="entry name" value="Nucleotide-binding domain of ferredoxin-NADP reductase (FNR) module"/>
    <property type="match status" value="1"/>
</dbReference>
<sequence length="328" mass="35561">MISESREAPVGSNLEQSRTLTLTRRENLASDVVLLELSSPDGSPLPPWEPGAHIDLLLPGDTVRQYSLCSDPRNRASWQVGILREVEGRGGSIYVHDQLEVGAAVEVRGPRNNFPLEPAGNYIFVAGGIGVTPMIPMILAAEERGIPWELLYGGRSRSSMSYVDHLESTYGDKVSVRPQDEFGLLDLDGLLGTVRTDTIIYCCGPEPLLQAIETATASWPSGSLHIERFSPKLLETPALSGSFEVELSISDQVVTVPPEKSILEALEEQGVPVVASCQEGICGSCETVVLDGTPEHRDSILSPAEKEANETMMVCVSRSRTPRLVLEI</sequence>
<organism evidence="10 11">
    <name type="scientific">Rhodococcus pseudokoreensis</name>
    <dbReference type="NCBI Taxonomy" id="2811421"/>
    <lineage>
        <taxon>Bacteria</taxon>
        <taxon>Bacillati</taxon>
        <taxon>Actinomycetota</taxon>
        <taxon>Actinomycetes</taxon>
        <taxon>Mycobacteriales</taxon>
        <taxon>Nocardiaceae</taxon>
        <taxon>Rhodococcus</taxon>
    </lineage>
</organism>
<evidence type="ECO:0000313" key="11">
    <source>
        <dbReference type="Proteomes" id="UP000662986"/>
    </source>
</evidence>
<keyword evidence="5" id="KW-0560">Oxidoreductase</keyword>
<reference evidence="10 11" key="2">
    <citation type="journal article" date="2022" name="Arch. Microbiol.">
        <title>Rhodococcus pseudokoreensis sp. nov. isolated from the rhizosphere of young M26 apple rootstocks.</title>
        <authorList>
            <person name="Kampfer P."/>
            <person name="Glaeser S.P."/>
            <person name="Blom J."/>
            <person name="Wolf J."/>
            <person name="Benning S."/>
            <person name="Schloter M."/>
            <person name="Neumann-Schaal M."/>
        </authorList>
    </citation>
    <scope>NUCLEOTIDE SEQUENCE [LARGE SCALE GENOMIC DNA]</scope>
    <source>
        <strain evidence="10 11">R79</strain>
    </source>
</reference>
<dbReference type="SUPFAM" id="SSF54292">
    <property type="entry name" value="2Fe-2S ferredoxin-like"/>
    <property type="match status" value="1"/>
</dbReference>
<keyword evidence="7" id="KW-0411">Iron-sulfur</keyword>
<dbReference type="InterPro" id="IPR012675">
    <property type="entry name" value="Beta-grasp_dom_sf"/>
</dbReference>
<dbReference type="CDD" id="cd00207">
    <property type="entry name" value="fer2"/>
    <property type="match status" value="1"/>
</dbReference>
<dbReference type="RefSeq" id="WP_206011512.1">
    <property type="nucleotide sequence ID" value="NZ_CP070619.1"/>
</dbReference>
<evidence type="ECO:0000256" key="1">
    <source>
        <dbReference type="ARBA" id="ARBA00001974"/>
    </source>
</evidence>